<dbReference type="EMBL" id="UINC01046345">
    <property type="protein sequence ID" value="SVB54241.1"/>
    <property type="molecule type" value="Genomic_DNA"/>
</dbReference>
<proteinExistence type="predicted"/>
<accession>A0A382EWC0</accession>
<organism evidence="1">
    <name type="scientific">marine metagenome</name>
    <dbReference type="NCBI Taxonomy" id="408172"/>
    <lineage>
        <taxon>unclassified sequences</taxon>
        <taxon>metagenomes</taxon>
        <taxon>ecological metagenomes</taxon>
    </lineage>
</organism>
<evidence type="ECO:0000313" key="1">
    <source>
        <dbReference type="EMBL" id="SVB54241.1"/>
    </source>
</evidence>
<feature type="non-terminal residue" evidence="1">
    <location>
        <position position="232"/>
    </location>
</feature>
<dbReference type="AlphaFoldDB" id="A0A382EWC0"/>
<protein>
    <submittedName>
        <fullName evidence="1">Uncharacterized protein</fullName>
    </submittedName>
</protein>
<sequence>MKTNRLFTVIVLTGIIFGQYNPDNHVVTTSMYYMNYVEDGSWTEFFELAEEEFTKMNRADKYLVSLLVLGHRHSGSRNEVVQIAEWKSIADADKSTVGTADMRKKAWPNEEKRKAFNKKYGRYWDSKHTDLAVRELVTSRVKRNNKRTTEDNVVTVVEWYLKPMSKVEGGTVEEREALFDEYHKKVIMRNDKILSRREMRHYWTGSLGGGTTPYVIVTEFANIVDADAVGIN</sequence>
<gene>
    <name evidence="1" type="ORF">METZ01_LOCUS207095</name>
</gene>
<reference evidence="1" key="1">
    <citation type="submission" date="2018-05" db="EMBL/GenBank/DDBJ databases">
        <authorList>
            <person name="Lanie J.A."/>
            <person name="Ng W.-L."/>
            <person name="Kazmierczak K.M."/>
            <person name="Andrzejewski T.M."/>
            <person name="Davidsen T.M."/>
            <person name="Wayne K.J."/>
            <person name="Tettelin H."/>
            <person name="Glass J.I."/>
            <person name="Rusch D."/>
            <person name="Podicherti R."/>
            <person name="Tsui H.-C.T."/>
            <person name="Winkler M.E."/>
        </authorList>
    </citation>
    <scope>NUCLEOTIDE SEQUENCE</scope>
</reference>
<name>A0A382EWC0_9ZZZZ</name>